<organism evidence="1 2">
    <name type="scientific">Pasteurella canis</name>
    <dbReference type="NCBI Taxonomy" id="753"/>
    <lineage>
        <taxon>Bacteria</taxon>
        <taxon>Pseudomonadati</taxon>
        <taxon>Pseudomonadota</taxon>
        <taxon>Gammaproteobacteria</taxon>
        <taxon>Pasteurellales</taxon>
        <taxon>Pasteurellaceae</taxon>
        <taxon>Pasteurella</taxon>
    </lineage>
</organism>
<evidence type="ECO:0000313" key="1">
    <source>
        <dbReference type="EMBL" id="SUC09862.1"/>
    </source>
</evidence>
<evidence type="ECO:0000313" key="2">
    <source>
        <dbReference type="Proteomes" id="UP000254704"/>
    </source>
</evidence>
<dbReference type="RefSeq" id="WP_167409467.1">
    <property type="nucleotide sequence ID" value="NZ_UGTV01000015.1"/>
</dbReference>
<proteinExistence type="predicted"/>
<dbReference type="Proteomes" id="UP000254704">
    <property type="component" value="Unassembled WGS sequence"/>
</dbReference>
<protein>
    <submittedName>
        <fullName evidence="1">Bacterial extracellular solute-binding, family 1 protein</fullName>
    </submittedName>
</protein>
<reference evidence="1 2" key="1">
    <citation type="submission" date="2018-06" db="EMBL/GenBank/DDBJ databases">
        <authorList>
            <consortium name="Pathogen Informatics"/>
            <person name="Doyle S."/>
        </authorList>
    </citation>
    <scope>NUCLEOTIDE SEQUENCE [LARGE SCALE GENOMIC DNA]</scope>
    <source>
        <strain evidence="1 2">NCTC11621</strain>
    </source>
</reference>
<dbReference type="AlphaFoldDB" id="A0A379EU87"/>
<gene>
    <name evidence="1" type="ORF">NCTC11621_00886</name>
</gene>
<accession>A0A379EU87</accession>
<sequence>MQQAPYQLPVNKLTTLSKNVVLPSTLNLVDLDFKHFGANQEAKQIIERWLKEVRLSQ</sequence>
<name>A0A379EU87_9PAST</name>
<dbReference type="EMBL" id="UGTV01000015">
    <property type="protein sequence ID" value="SUC09862.1"/>
    <property type="molecule type" value="Genomic_DNA"/>
</dbReference>